<accession>A0A9P8UU88</accession>
<proteinExistence type="predicted"/>
<keyword evidence="3" id="KW-1185">Reference proteome</keyword>
<keyword evidence="1" id="KW-0732">Signal</keyword>
<protein>
    <submittedName>
        <fullName evidence="2">Uncharacterized protein</fullName>
    </submittedName>
</protein>
<feature type="signal peptide" evidence="1">
    <location>
        <begin position="1"/>
        <end position="15"/>
    </location>
</feature>
<evidence type="ECO:0000256" key="1">
    <source>
        <dbReference type="SAM" id="SignalP"/>
    </source>
</evidence>
<evidence type="ECO:0000313" key="3">
    <source>
        <dbReference type="Proteomes" id="UP000758603"/>
    </source>
</evidence>
<dbReference type="EMBL" id="JAGPXC010000002">
    <property type="protein sequence ID" value="KAH6658328.1"/>
    <property type="molecule type" value="Genomic_DNA"/>
</dbReference>
<gene>
    <name evidence="2" type="ORF">BKA67DRAFT_211495</name>
</gene>
<name>A0A9P8UU88_9PEZI</name>
<dbReference type="Proteomes" id="UP000758603">
    <property type="component" value="Unassembled WGS sequence"/>
</dbReference>
<dbReference type="AlphaFoldDB" id="A0A9P8UU88"/>
<dbReference type="RefSeq" id="XP_045962562.1">
    <property type="nucleotide sequence ID" value="XM_046095492.1"/>
</dbReference>
<dbReference type="GeneID" id="70124385"/>
<dbReference type="OrthoDB" id="2986744at2759"/>
<reference evidence="2" key="1">
    <citation type="journal article" date="2021" name="Nat. Commun.">
        <title>Genetic determinants of endophytism in the Arabidopsis root mycobiome.</title>
        <authorList>
            <person name="Mesny F."/>
            <person name="Miyauchi S."/>
            <person name="Thiergart T."/>
            <person name="Pickel B."/>
            <person name="Atanasova L."/>
            <person name="Karlsson M."/>
            <person name="Huettel B."/>
            <person name="Barry K.W."/>
            <person name="Haridas S."/>
            <person name="Chen C."/>
            <person name="Bauer D."/>
            <person name="Andreopoulos W."/>
            <person name="Pangilinan J."/>
            <person name="LaButti K."/>
            <person name="Riley R."/>
            <person name="Lipzen A."/>
            <person name="Clum A."/>
            <person name="Drula E."/>
            <person name="Henrissat B."/>
            <person name="Kohler A."/>
            <person name="Grigoriev I.V."/>
            <person name="Martin F.M."/>
            <person name="Hacquard S."/>
        </authorList>
    </citation>
    <scope>NUCLEOTIDE SEQUENCE</scope>
    <source>
        <strain evidence="2">MPI-SDFR-AT-0073</strain>
    </source>
</reference>
<evidence type="ECO:0000313" key="2">
    <source>
        <dbReference type="EMBL" id="KAH6658328.1"/>
    </source>
</evidence>
<organism evidence="2 3">
    <name type="scientific">Truncatella angustata</name>
    <dbReference type="NCBI Taxonomy" id="152316"/>
    <lineage>
        <taxon>Eukaryota</taxon>
        <taxon>Fungi</taxon>
        <taxon>Dikarya</taxon>
        <taxon>Ascomycota</taxon>
        <taxon>Pezizomycotina</taxon>
        <taxon>Sordariomycetes</taxon>
        <taxon>Xylariomycetidae</taxon>
        <taxon>Amphisphaeriales</taxon>
        <taxon>Sporocadaceae</taxon>
        <taxon>Truncatella</taxon>
    </lineage>
</organism>
<comment type="caution">
    <text evidence="2">The sequence shown here is derived from an EMBL/GenBank/DDBJ whole genome shotgun (WGS) entry which is preliminary data.</text>
</comment>
<feature type="chain" id="PRO_5040141047" evidence="1">
    <location>
        <begin position="16"/>
        <end position="207"/>
    </location>
</feature>
<sequence length="207" mass="20642">MKFLVVLLSAAYVSAAAVQPRHHKGRGGNKNKATAVDTTAVATATTAAATAAGTAAAGTNAGAAAAASGSTVVLKEVNGIPGNECLTFRNNGEIVDAACVNTAADRQLTPATVSGGSALKVQRTFTAGFRPDLVNVNACVGFNGTHFRASDCADSSVELVTFNQNGELVASGGACASGHDNLAQMTVDTQGQSCATYTSTDVTPTTS</sequence>